<keyword evidence="2" id="KW-0614">Plasmid</keyword>
<dbReference type="EMBL" id="CP047896">
    <property type="protein sequence ID" value="QHL92005.1"/>
    <property type="molecule type" value="Genomic_DNA"/>
</dbReference>
<feature type="compositionally biased region" description="Polar residues" evidence="1">
    <location>
        <begin position="1"/>
        <end position="12"/>
    </location>
</feature>
<evidence type="ECO:0000256" key="1">
    <source>
        <dbReference type="SAM" id="MobiDB-lite"/>
    </source>
</evidence>
<accession>A0A7Z2NZ13</accession>
<dbReference type="RefSeq" id="WP_160594039.1">
    <property type="nucleotide sequence ID" value="NZ_CP047896.1"/>
</dbReference>
<evidence type="ECO:0000313" key="2">
    <source>
        <dbReference type="EMBL" id="QHL92005.1"/>
    </source>
</evidence>
<organism evidence="2 3">
    <name type="scientific">Sphingomonas changnyeongensis</name>
    <dbReference type="NCBI Taxonomy" id="2698679"/>
    <lineage>
        <taxon>Bacteria</taxon>
        <taxon>Pseudomonadati</taxon>
        <taxon>Pseudomonadota</taxon>
        <taxon>Alphaproteobacteria</taxon>
        <taxon>Sphingomonadales</taxon>
        <taxon>Sphingomonadaceae</taxon>
        <taxon>Sphingomonas</taxon>
    </lineage>
</organism>
<name>A0A7Z2NZ13_9SPHN</name>
<dbReference type="AlphaFoldDB" id="A0A7Z2NZ13"/>
<reference evidence="2 3" key="1">
    <citation type="submission" date="2020-01" db="EMBL/GenBank/DDBJ databases">
        <title>Sphingomonas sp. C33 whole genome sequece.</title>
        <authorList>
            <person name="Park C."/>
        </authorList>
    </citation>
    <scope>NUCLEOTIDE SEQUENCE [LARGE SCALE GENOMIC DNA]</scope>
    <source>
        <strain evidence="2 3">C33</strain>
        <plasmid evidence="3">pc33</plasmid>
    </source>
</reference>
<geneLocation type="plasmid" evidence="3">
    <name>pc33</name>
</geneLocation>
<dbReference type="KEGG" id="schy:GVO57_13995"/>
<proteinExistence type="predicted"/>
<protein>
    <submittedName>
        <fullName evidence="2">Uncharacterized protein</fullName>
    </submittedName>
</protein>
<feature type="compositionally biased region" description="Basic and acidic residues" evidence="1">
    <location>
        <begin position="33"/>
        <end position="43"/>
    </location>
</feature>
<evidence type="ECO:0000313" key="3">
    <source>
        <dbReference type="Proteomes" id="UP000464468"/>
    </source>
</evidence>
<gene>
    <name evidence="2" type="ORF">GVO57_13995</name>
</gene>
<keyword evidence="3" id="KW-1185">Reference proteome</keyword>
<feature type="region of interest" description="Disordered" evidence="1">
    <location>
        <begin position="1"/>
        <end position="43"/>
    </location>
</feature>
<dbReference type="Proteomes" id="UP000464468">
    <property type="component" value="Plasmid pC33"/>
</dbReference>
<sequence>MDDTTAAQNGSATHAEGSRRQSIWDAPPLSPEEEARRERDAQRCKEAYSANPFYAERAAKDPDYWRSFLTGGVNEFSRPE</sequence>